<proteinExistence type="predicted"/>
<accession>A0A1G5ZE08</accession>
<protein>
    <submittedName>
        <fullName evidence="2">Uncharacterized protein</fullName>
    </submittedName>
</protein>
<dbReference type="STRING" id="1165689.SAMN02927914_04826"/>
<dbReference type="AlphaFoldDB" id="A0A1G5ZE08"/>
<feature type="region of interest" description="Disordered" evidence="1">
    <location>
        <begin position="72"/>
        <end position="104"/>
    </location>
</feature>
<dbReference type="Proteomes" id="UP000198588">
    <property type="component" value="Unassembled WGS sequence"/>
</dbReference>
<evidence type="ECO:0000256" key="1">
    <source>
        <dbReference type="SAM" id="MobiDB-lite"/>
    </source>
</evidence>
<evidence type="ECO:0000313" key="2">
    <source>
        <dbReference type="EMBL" id="SDA92786.1"/>
    </source>
</evidence>
<sequence>MTTMQAMEKPRPDQGSGGFRVTGARLLGGLAGQYRALKRRLDDMLMRGDRDYAMLSELSQEIGRMRQRIRADLKRRRDERSRRKAARNAAPEARIGGRGKGDEP</sequence>
<feature type="region of interest" description="Disordered" evidence="1">
    <location>
        <begin position="1"/>
        <end position="20"/>
    </location>
</feature>
<organism evidence="2 3">
    <name type="scientific">Mesorhizobium qingshengii</name>
    <dbReference type="NCBI Taxonomy" id="1165689"/>
    <lineage>
        <taxon>Bacteria</taxon>
        <taxon>Pseudomonadati</taxon>
        <taxon>Pseudomonadota</taxon>
        <taxon>Alphaproteobacteria</taxon>
        <taxon>Hyphomicrobiales</taxon>
        <taxon>Phyllobacteriaceae</taxon>
        <taxon>Mesorhizobium</taxon>
    </lineage>
</organism>
<feature type="compositionally biased region" description="Basic and acidic residues" evidence="1">
    <location>
        <begin position="72"/>
        <end position="81"/>
    </location>
</feature>
<dbReference type="RefSeq" id="WP_091583173.1">
    <property type="nucleotide sequence ID" value="NZ_FMXM01000017.1"/>
</dbReference>
<gene>
    <name evidence="2" type="ORF">SAMN02927914_04826</name>
</gene>
<name>A0A1G5ZE08_9HYPH</name>
<dbReference type="EMBL" id="FMXM01000017">
    <property type="protein sequence ID" value="SDA92786.1"/>
    <property type="molecule type" value="Genomic_DNA"/>
</dbReference>
<evidence type="ECO:0000313" key="3">
    <source>
        <dbReference type="Proteomes" id="UP000198588"/>
    </source>
</evidence>
<reference evidence="2 3" key="1">
    <citation type="submission" date="2016-10" db="EMBL/GenBank/DDBJ databases">
        <authorList>
            <person name="de Groot N.N."/>
        </authorList>
    </citation>
    <scope>NUCLEOTIDE SEQUENCE [LARGE SCALE GENOMIC DNA]</scope>
    <source>
        <strain evidence="2 3">CGMCC 1.12097</strain>
    </source>
</reference>